<reference evidence="2" key="1">
    <citation type="submission" date="2021-06" db="EMBL/GenBank/DDBJ databases">
        <title>Comparative genomics, transcriptomics and evolutionary studies reveal genomic signatures of adaptation to plant cell wall in hemibiotrophic fungi.</title>
        <authorList>
            <consortium name="DOE Joint Genome Institute"/>
            <person name="Baroncelli R."/>
            <person name="Diaz J.F."/>
            <person name="Benocci T."/>
            <person name="Peng M."/>
            <person name="Battaglia E."/>
            <person name="Haridas S."/>
            <person name="Andreopoulos W."/>
            <person name="Labutti K."/>
            <person name="Pangilinan J."/>
            <person name="Floch G.L."/>
            <person name="Makela M.R."/>
            <person name="Henrissat B."/>
            <person name="Grigoriev I.V."/>
            <person name="Crouch J.A."/>
            <person name="De Vries R.P."/>
            <person name="Sukno S.A."/>
            <person name="Thon M.R."/>
        </authorList>
    </citation>
    <scope>NUCLEOTIDE SEQUENCE</scope>
    <source>
        <strain evidence="2">CBS 193.32</strain>
    </source>
</reference>
<name>A0AAJ0EW49_9PEZI</name>
<dbReference type="RefSeq" id="XP_060433209.1">
    <property type="nucleotide sequence ID" value="XM_060574183.1"/>
</dbReference>
<feature type="transmembrane region" description="Helical" evidence="1">
    <location>
        <begin position="287"/>
        <end position="315"/>
    </location>
</feature>
<dbReference type="PANTHER" id="PTHR37577:SF1">
    <property type="entry name" value="INTEGRAL MEMBRANE PROTEIN"/>
    <property type="match status" value="1"/>
</dbReference>
<dbReference type="AlphaFoldDB" id="A0AAJ0EW49"/>
<dbReference type="EMBL" id="JAHMHR010000008">
    <property type="protein sequence ID" value="KAK1689514.1"/>
    <property type="molecule type" value="Genomic_DNA"/>
</dbReference>
<dbReference type="Proteomes" id="UP001224890">
    <property type="component" value="Unassembled WGS sequence"/>
</dbReference>
<keyword evidence="3" id="KW-1185">Reference proteome</keyword>
<organism evidence="2 3">
    <name type="scientific">Colletotrichum godetiae</name>
    <dbReference type="NCBI Taxonomy" id="1209918"/>
    <lineage>
        <taxon>Eukaryota</taxon>
        <taxon>Fungi</taxon>
        <taxon>Dikarya</taxon>
        <taxon>Ascomycota</taxon>
        <taxon>Pezizomycotina</taxon>
        <taxon>Sordariomycetes</taxon>
        <taxon>Hypocreomycetidae</taxon>
        <taxon>Glomerellales</taxon>
        <taxon>Glomerellaceae</taxon>
        <taxon>Colletotrichum</taxon>
        <taxon>Colletotrichum acutatum species complex</taxon>
    </lineage>
</organism>
<keyword evidence="1" id="KW-1133">Transmembrane helix</keyword>
<evidence type="ECO:0000313" key="2">
    <source>
        <dbReference type="EMBL" id="KAK1689514.1"/>
    </source>
</evidence>
<keyword evidence="1" id="KW-0812">Transmembrane</keyword>
<evidence type="ECO:0000313" key="3">
    <source>
        <dbReference type="Proteomes" id="UP001224890"/>
    </source>
</evidence>
<gene>
    <name evidence="2" type="ORF">BDP55DRAFT_653374</name>
</gene>
<keyword evidence="1" id="KW-0472">Membrane</keyword>
<dbReference type="GeneID" id="85458709"/>
<feature type="transmembrane region" description="Helical" evidence="1">
    <location>
        <begin position="335"/>
        <end position="355"/>
    </location>
</feature>
<feature type="transmembrane region" description="Helical" evidence="1">
    <location>
        <begin position="169"/>
        <end position="188"/>
    </location>
</feature>
<accession>A0AAJ0EW49</accession>
<sequence>MTFRTPDPLYPTLIHWVQVLIAFAITAFITLCLSIYCLLVGHTNERRQTFNPVDRYVRKRISEPLRHFMHRKGFSPDLQSLVAYDLVNTFSDLQLVTGLAVLVAGFSELATGTISIYHSLIITDLAWFCTNSHLLSLAVTRSMRDSVKKTHPHRYSREHTETAARLVRALRITLMAATFAFLQIAFFGTGYKDMYNIEPNCPMKCTLSEPKGGRALRLMVTNMVLMAYFYAVQIFLTWRSGRIFWMDHIRGSLIDKQGQTVNILNPEVVFKQWTENRVLKTLKSTVLVVWYCLASEAGVLFGLTIYFVFGVYSLIDDRVRGHKKMDQKVHNEEDEVVYSQLVPIFVMIIPFMGIFESYARHSKAVREYEANELESRTSEGS</sequence>
<dbReference type="PANTHER" id="PTHR37577">
    <property type="entry name" value="INTEGRAL MEMBRANE PROTEIN"/>
    <property type="match status" value="1"/>
</dbReference>
<comment type="caution">
    <text evidence="2">The sequence shown here is derived from an EMBL/GenBank/DDBJ whole genome shotgun (WGS) entry which is preliminary data.</text>
</comment>
<proteinExistence type="predicted"/>
<feature type="transmembrane region" description="Helical" evidence="1">
    <location>
        <begin position="216"/>
        <end position="236"/>
    </location>
</feature>
<protein>
    <submittedName>
        <fullName evidence="2">Uncharacterized protein</fullName>
    </submittedName>
</protein>
<feature type="transmembrane region" description="Helical" evidence="1">
    <location>
        <begin position="13"/>
        <end position="39"/>
    </location>
</feature>
<dbReference type="InterPro" id="IPR053018">
    <property type="entry name" value="Elsinochrome_Biosynth-Asso"/>
</dbReference>
<evidence type="ECO:0000256" key="1">
    <source>
        <dbReference type="SAM" id="Phobius"/>
    </source>
</evidence>